<accession>A0A9X2SA92</accession>
<protein>
    <submittedName>
        <fullName evidence="1">Uncharacterized protein</fullName>
    </submittedName>
</protein>
<proteinExistence type="predicted"/>
<gene>
    <name evidence="1" type="ORF">NQZ67_06780</name>
</gene>
<dbReference type="Proteomes" id="UP001141950">
    <property type="component" value="Unassembled WGS sequence"/>
</dbReference>
<sequence length="109" mass="11583">MNMVKNAALILIAAATLYGGLTNPPAPLEEADYAPIEQVSRQTGGELTYDDVNGTIDIAAKGVTYSLLLSEGRIRINGASCPGDFYTKDGITYMSKGQAFELLDSPHPC</sequence>
<reference evidence="1" key="1">
    <citation type="submission" date="2022-08" db="EMBL/GenBank/DDBJ databases">
        <title>The genomic sequence of strain Paenibacillus sp. SCIV0701.</title>
        <authorList>
            <person name="Zhao H."/>
        </authorList>
    </citation>
    <scope>NUCLEOTIDE SEQUENCE</scope>
    <source>
        <strain evidence="1">SCIV0701</strain>
    </source>
</reference>
<evidence type="ECO:0000313" key="1">
    <source>
        <dbReference type="EMBL" id="MCR2803587.1"/>
    </source>
</evidence>
<dbReference type="AlphaFoldDB" id="A0A9X2SA92"/>
<comment type="caution">
    <text evidence="1">The sequence shown here is derived from an EMBL/GenBank/DDBJ whole genome shotgun (WGS) entry which is preliminary data.</text>
</comment>
<dbReference type="RefSeq" id="WP_257443997.1">
    <property type="nucleotide sequence ID" value="NZ_JANIPJ010000003.1"/>
</dbReference>
<keyword evidence="2" id="KW-1185">Reference proteome</keyword>
<dbReference type="EMBL" id="JANIPJ010000003">
    <property type="protein sequence ID" value="MCR2803587.1"/>
    <property type="molecule type" value="Genomic_DNA"/>
</dbReference>
<organism evidence="1 2">
    <name type="scientific">Paenibacillus soyae</name>
    <dbReference type="NCBI Taxonomy" id="2969249"/>
    <lineage>
        <taxon>Bacteria</taxon>
        <taxon>Bacillati</taxon>
        <taxon>Bacillota</taxon>
        <taxon>Bacilli</taxon>
        <taxon>Bacillales</taxon>
        <taxon>Paenibacillaceae</taxon>
        <taxon>Paenibacillus</taxon>
    </lineage>
</organism>
<evidence type="ECO:0000313" key="2">
    <source>
        <dbReference type="Proteomes" id="UP001141950"/>
    </source>
</evidence>
<name>A0A9X2SA92_9BACL</name>